<dbReference type="AlphaFoldDB" id="A0AAJ5VTI5"/>
<reference evidence="2" key="1">
    <citation type="submission" date="2023-03" db="EMBL/GenBank/DDBJ databases">
        <title>Andean soil-derived lignocellulolytic bacterial consortium as a source of novel taxa and putative plastic-active enzymes.</title>
        <authorList>
            <person name="Diaz-Garcia L."/>
            <person name="Chuvochina M."/>
            <person name="Feuerriegel G."/>
            <person name="Bunk B."/>
            <person name="Sproer C."/>
            <person name="Streit W.R."/>
            <person name="Rodriguez L.M."/>
            <person name="Overmann J."/>
            <person name="Jimenez D.J."/>
        </authorList>
    </citation>
    <scope>NUCLEOTIDE SEQUENCE</scope>
    <source>
        <strain evidence="2">MAG 4196</strain>
    </source>
</reference>
<sequence length="60" mass="6626">MTHQTYSRNRDATRFADIIARDERNPTLGRQVMNGIGGLLALLALGVLIVMIVLFKSPSL</sequence>
<feature type="transmembrane region" description="Helical" evidence="1">
    <location>
        <begin position="36"/>
        <end position="55"/>
    </location>
</feature>
<dbReference type="EMBL" id="CP119312">
    <property type="protein sequence ID" value="WEK03198.1"/>
    <property type="molecule type" value="Genomic_DNA"/>
</dbReference>
<evidence type="ECO:0000313" key="2">
    <source>
        <dbReference type="EMBL" id="WEK03198.1"/>
    </source>
</evidence>
<keyword evidence="1" id="KW-0812">Transmembrane</keyword>
<gene>
    <name evidence="2" type="ORF">P0Y65_13415</name>
</gene>
<evidence type="ECO:0000313" key="3">
    <source>
        <dbReference type="Proteomes" id="UP001217476"/>
    </source>
</evidence>
<proteinExistence type="predicted"/>
<name>A0AAJ5VTI5_9HYPH</name>
<accession>A0AAJ5VTI5</accession>
<evidence type="ECO:0000256" key="1">
    <source>
        <dbReference type="SAM" id="Phobius"/>
    </source>
</evidence>
<keyword evidence="1" id="KW-1133">Transmembrane helix</keyword>
<dbReference type="Proteomes" id="UP001217476">
    <property type="component" value="Chromosome"/>
</dbReference>
<organism evidence="2 3">
    <name type="scientific">Candidatus Devosia phytovorans</name>
    <dbReference type="NCBI Taxonomy" id="3121372"/>
    <lineage>
        <taxon>Bacteria</taxon>
        <taxon>Pseudomonadati</taxon>
        <taxon>Pseudomonadota</taxon>
        <taxon>Alphaproteobacteria</taxon>
        <taxon>Hyphomicrobiales</taxon>
        <taxon>Devosiaceae</taxon>
        <taxon>Devosia</taxon>
    </lineage>
</organism>
<protein>
    <submittedName>
        <fullName evidence="2">Uncharacterized protein</fullName>
    </submittedName>
</protein>
<keyword evidence="1" id="KW-0472">Membrane</keyword>